<dbReference type="PANTHER" id="PTHR31635:SF196">
    <property type="entry name" value="REVERSE TRANSCRIPTASE DOMAIN-CONTAINING PROTEIN-RELATED"/>
    <property type="match status" value="1"/>
</dbReference>
<keyword evidence="2" id="KW-0675">Receptor</keyword>
<dbReference type="GO" id="GO:0016301">
    <property type="term" value="F:kinase activity"/>
    <property type="evidence" value="ECO:0007669"/>
    <property type="project" value="UniProtKB-KW"/>
</dbReference>
<dbReference type="PROSITE" id="PS50878">
    <property type="entry name" value="RT_POL"/>
    <property type="match status" value="1"/>
</dbReference>
<proteinExistence type="predicted"/>
<dbReference type="InterPro" id="IPR000477">
    <property type="entry name" value="RT_dom"/>
</dbReference>
<dbReference type="Pfam" id="PF00078">
    <property type="entry name" value="RVT_1"/>
    <property type="match status" value="1"/>
</dbReference>
<accession>A0A699JNH9</accession>
<dbReference type="PANTHER" id="PTHR31635">
    <property type="entry name" value="REVERSE TRANSCRIPTASE DOMAIN-CONTAINING PROTEIN-RELATED"/>
    <property type="match status" value="1"/>
</dbReference>
<organism evidence="2">
    <name type="scientific">Tanacetum cinerariifolium</name>
    <name type="common">Dalmatian daisy</name>
    <name type="synonym">Chrysanthemum cinerariifolium</name>
    <dbReference type="NCBI Taxonomy" id="118510"/>
    <lineage>
        <taxon>Eukaryota</taxon>
        <taxon>Viridiplantae</taxon>
        <taxon>Streptophyta</taxon>
        <taxon>Embryophyta</taxon>
        <taxon>Tracheophyta</taxon>
        <taxon>Spermatophyta</taxon>
        <taxon>Magnoliopsida</taxon>
        <taxon>eudicotyledons</taxon>
        <taxon>Gunneridae</taxon>
        <taxon>Pentapetalae</taxon>
        <taxon>asterids</taxon>
        <taxon>campanulids</taxon>
        <taxon>Asterales</taxon>
        <taxon>Asteraceae</taxon>
        <taxon>Asteroideae</taxon>
        <taxon>Anthemideae</taxon>
        <taxon>Anthemidinae</taxon>
        <taxon>Tanacetum</taxon>
    </lineage>
</organism>
<reference evidence="2" key="1">
    <citation type="journal article" date="2019" name="Sci. Rep.">
        <title>Draft genome of Tanacetum cinerariifolium, the natural source of mosquito coil.</title>
        <authorList>
            <person name="Yamashiro T."/>
            <person name="Shiraishi A."/>
            <person name="Satake H."/>
            <person name="Nakayama K."/>
        </authorList>
    </citation>
    <scope>NUCLEOTIDE SEQUENCE</scope>
</reference>
<evidence type="ECO:0000313" key="2">
    <source>
        <dbReference type="EMBL" id="GFA46101.1"/>
    </source>
</evidence>
<dbReference type="EMBL" id="BKCJ010428115">
    <property type="protein sequence ID" value="GFA46101.1"/>
    <property type="molecule type" value="Genomic_DNA"/>
</dbReference>
<keyword evidence="2" id="KW-0808">Transferase</keyword>
<comment type="caution">
    <text evidence="2">The sequence shown here is derived from an EMBL/GenBank/DDBJ whole genome shotgun (WGS) entry which is preliminary data.</text>
</comment>
<dbReference type="AlphaFoldDB" id="A0A699JNH9"/>
<protein>
    <submittedName>
        <fullName evidence="2">Cysteine-rich receptor-like protein kinase</fullName>
    </submittedName>
</protein>
<sequence length="315" mass="35883">MQTLFVNDNLKNQGVNLLGLIKKKFGNGFDTSFWEDAWKGDIAFKFLYPRIYKLETCKQINVAPKLVHDNVRLTLRCLPRGGVELEQFNDLINSLVDLQLPNMQDRWFWSLSGSGDFLITSVRQFIDDHLLPENSKLKSTLVDIDKTIDAGNAKSDILNNRMNVMNSLIDLDKLKSLEVAQKAKIILSIEGDENSKYFHGSNSFVIALIPKTQNANMVKDFRPISLIGSLYKIIAKILANRLVVVLGDIVSDVKSTFVADRQILDGPSILNDLIQRCKSKKKQTMIFKVDFEKAFDSIRWDYLDDVLKKFGFGNR</sequence>
<keyword evidence="2" id="KW-0418">Kinase</keyword>
<feature type="domain" description="Reverse transcriptase" evidence="1">
    <location>
        <begin position="190"/>
        <end position="315"/>
    </location>
</feature>
<gene>
    <name evidence="2" type="ORF">Tci_618073</name>
</gene>
<name>A0A699JNH9_TANCI</name>
<evidence type="ECO:0000259" key="1">
    <source>
        <dbReference type="PROSITE" id="PS50878"/>
    </source>
</evidence>